<dbReference type="EMBL" id="MW394391">
    <property type="protein sequence ID" value="QQV92269.1"/>
    <property type="molecule type" value="Genomic_DNA"/>
</dbReference>
<protein>
    <submittedName>
        <fullName evidence="1">Uncharacterized protein</fullName>
    </submittedName>
</protein>
<accession>A0A7U0GBN6</accession>
<name>A0A7U0GBN6_9CAUD</name>
<dbReference type="Proteomes" id="UP000596381">
    <property type="component" value="Segment"/>
</dbReference>
<evidence type="ECO:0000313" key="2">
    <source>
        <dbReference type="Proteomes" id="UP000596381"/>
    </source>
</evidence>
<proteinExistence type="predicted"/>
<sequence length="119" mass="13698">MNDVTFAHNQEDVDHISSRLPLASDRSINDPAYLIKSKDVFAMISATKEFETIEKFENRRIIHHSQIYQSHWKNQFLSMITVAAKKNGWQQVNQYGGQILLVADIWLSVNGNPDVQIKN</sequence>
<evidence type="ECO:0000313" key="1">
    <source>
        <dbReference type="EMBL" id="QQV92269.1"/>
    </source>
</evidence>
<gene>
    <name evidence="1" type="ORF">vBKpMFBKp24_041</name>
</gene>
<keyword evidence="2" id="KW-1185">Reference proteome</keyword>
<reference evidence="1 2" key="1">
    <citation type="submission" date="2020-12" db="EMBL/GenBank/DDBJ databases">
        <title>Genomic characterization of four novel bacteriophages infecting Klebsiella pneumoniae.</title>
        <authorList>
            <person name="Estrada Bonilla B."/>
            <person name="Costa A.R."/>
            <person name="van Rossum T."/>
            <person name="Hagedoorn S."/>
            <person name="Wallinga H."/>
            <person name="Xiao M."/>
            <person name="Song W."/>
            <person name="Haas P.-J."/>
            <person name="Nobrega F.L."/>
            <person name="Brouns S.J.J."/>
        </authorList>
    </citation>
    <scope>NUCLEOTIDE SEQUENCE [LARGE SCALE GENOMIC DNA]</scope>
</reference>
<organism evidence="1 2">
    <name type="scientific">Klebsiella phage vB_KpM_FBKp24</name>
    <dbReference type="NCBI Taxonomy" id="2801834"/>
    <lineage>
        <taxon>Viruses</taxon>
        <taxon>Duplodnaviria</taxon>
        <taxon>Heunggongvirae</taxon>
        <taxon>Uroviricota</taxon>
        <taxon>Caudoviricetes</taxon>
        <taxon>Chimalliviridae</taxon>
        <taxon>Maaswegvirus</taxon>
        <taxon>Maaswegvirus Kp24</taxon>
    </lineage>
</organism>